<sequence length="71" mass="8203">AEEAAKDMRGQGLKIQDKSGSGPPLEDNIQMALPWQRIGKEWRTDCRTTTTEDTGRNAWNRVKEKLQEFKR</sequence>
<reference evidence="2 3" key="1">
    <citation type="submission" date="2021-06" db="EMBL/GenBank/DDBJ databases">
        <authorList>
            <person name="Palmer J.M."/>
        </authorList>
    </citation>
    <scope>NUCLEOTIDE SEQUENCE [LARGE SCALE GENOMIC DNA]</scope>
    <source>
        <strain evidence="2 3">XC_2019</strain>
        <tissue evidence="2">Muscle</tissue>
    </source>
</reference>
<dbReference type="Proteomes" id="UP001434883">
    <property type="component" value="Unassembled WGS sequence"/>
</dbReference>
<gene>
    <name evidence="2" type="ORF">XENOCAPTIV_025242</name>
</gene>
<accession>A0ABV0RF91</accession>
<name>A0ABV0RF91_9TELE</name>
<comment type="caution">
    <text evidence="2">The sequence shown here is derived from an EMBL/GenBank/DDBJ whole genome shotgun (WGS) entry which is preliminary data.</text>
</comment>
<evidence type="ECO:0000313" key="2">
    <source>
        <dbReference type="EMBL" id="MEQ2206188.1"/>
    </source>
</evidence>
<organism evidence="2 3">
    <name type="scientific">Xenoophorus captivus</name>
    <dbReference type="NCBI Taxonomy" id="1517983"/>
    <lineage>
        <taxon>Eukaryota</taxon>
        <taxon>Metazoa</taxon>
        <taxon>Chordata</taxon>
        <taxon>Craniata</taxon>
        <taxon>Vertebrata</taxon>
        <taxon>Euteleostomi</taxon>
        <taxon>Actinopterygii</taxon>
        <taxon>Neopterygii</taxon>
        <taxon>Teleostei</taxon>
        <taxon>Neoteleostei</taxon>
        <taxon>Acanthomorphata</taxon>
        <taxon>Ovalentaria</taxon>
        <taxon>Atherinomorphae</taxon>
        <taxon>Cyprinodontiformes</taxon>
        <taxon>Goodeidae</taxon>
        <taxon>Xenoophorus</taxon>
    </lineage>
</organism>
<protein>
    <submittedName>
        <fullName evidence="2">Uncharacterized protein</fullName>
    </submittedName>
</protein>
<feature type="non-terminal residue" evidence="2">
    <location>
        <position position="1"/>
    </location>
</feature>
<evidence type="ECO:0000313" key="3">
    <source>
        <dbReference type="Proteomes" id="UP001434883"/>
    </source>
</evidence>
<keyword evidence="3" id="KW-1185">Reference proteome</keyword>
<dbReference type="EMBL" id="JAHRIN010042615">
    <property type="protein sequence ID" value="MEQ2206188.1"/>
    <property type="molecule type" value="Genomic_DNA"/>
</dbReference>
<evidence type="ECO:0000256" key="1">
    <source>
        <dbReference type="SAM" id="MobiDB-lite"/>
    </source>
</evidence>
<feature type="region of interest" description="Disordered" evidence="1">
    <location>
        <begin position="1"/>
        <end position="27"/>
    </location>
</feature>
<proteinExistence type="predicted"/>